<dbReference type="SUPFAM" id="SSF52172">
    <property type="entry name" value="CheY-like"/>
    <property type="match status" value="1"/>
</dbReference>
<accession>A0A9D5JWM0</accession>
<dbReference type="GO" id="GO:0005524">
    <property type="term" value="F:ATP binding"/>
    <property type="evidence" value="ECO:0007669"/>
    <property type="project" value="UniProtKB-KW"/>
</dbReference>
<feature type="transmembrane region" description="Helical" evidence="14">
    <location>
        <begin position="359"/>
        <end position="379"/>
    </location>
</feature>
<feature type="transmembrane region" description="Helical" evidence="14">
    <location>
        <begin position="206"/>
        <end position="229"/>
    </location>
</feature>
<dbReference type="EMBL" id="WJJP01000443">
    <property type="protein sequence ID" value="MBD3325637.1"/>
    <property type="molecule type" value="Genomic_DNA"/>
</dbReference>
<keyword evidence="5" id="KW-0808">Transferase</keyword>
<keyword evidence="8" id="KW-0067">ATP-binding</keyword>
<evidence type="ECO:0000256" key="8">
    <source>
        <dbReference type="ARBA" id="ARBA00022840"/>
    </source>
</evidence>
<keyword evidence="9" id="KW-0902">Two-component regulatory system</keyword>
<evidence type="ECO:0000256" key="13">
    <source>
        <dbReference type="SAM" id="Coils"/>
    </source>
</evidence>
<feature type="transmembrane region" description="Helical" evidence="14">
    <location>
        <begin position="333"/>
        <end position="350"/>
    </location>
</feature>
<dbReference type="Pfam" id="PF02518">
    <property type="entry name" value="HATPase_c"/>
    <property type="match status" value="1"/>
</dbReference>
<evidence type="ECO:0000256" key="10">
    <source>
        <dbReference type="ARBA" id="ARBA00023136"/>
    </source>
</evidence>
<feature type="transmembrane region" description="Helical" evidence="14">
    <location>
        <begin position="273"/>
        <end position="292"/>
    </location>
</feature>
<keyword evidence="10 14" id="KW-0472">Membrane</keyword>
<evidence type="ECO:0000256" key="5">
    <source>
        <dbReference type="ARBA" id="ARBA00022679"/>
    </source>
</evidence>
<dbReference type="PROSITE" id="PS50109">
    <property type="entry name" value="HIS_KIN"/>
    <property type="match status" value="1"/>
</dbReference>
<evidence type="ECO:0000256" key="9">
    <source>
        <dbReference type="ARBA" id="ARBA00023012"/>
    </source>
</evidence>
<keyword evidence="4 12" id="KW-0597">Phosphoprotein</keyword>
<keyword evidence="6" id="KW-0547">Nucleotide-binding</keyword>
<dbReference type="InterPro" id="IPR011006">
    <property type="entry name" value="CheY-like_superfamily"/>
</dbReference>
<reference evidence="17" key="1">
    <citation type="submission" date="2019-11" db="EMBL/GenBank/DDBJ databases">
        <title>Microbial mats filling the niche in hypersaline microbial mats.</title>
        <authorList>
            <person name="Wong H.L."/>
            <person name="Macleod F.I."/>
            <person name="White R.A. III"/>
            <person name="Burns B.P."/>
        </authorList>
    </citation>
    <scope>NUCLEOTIDE SEQUENCE</scope>
    <source>
        <strain evidence="17">Rbin_158</strain>
    </source>
</reference>
<dbReference type="Gene3D" id="3.30.565.10">
    <property type="entry name" value="Histidine kinase-like ATPase, C-terminal domain"/>
    <property type="match status" value="1"/>
</dbReference>
<keyword evidence="11" id="KW-0131">Cell cycle</keyword>
<dbReference type="Pfam" id="PF00072">
    <property type="entry name" value="Response_reg"/>
    <property type="match status" value="1"/>
</dbReference>
<comment type="subcellular location">
    <subcellularLocation>
        <location evidence="2">Membrane</location>
    </subcellularLocation>
</comment>
<dbReference type="InterPro" id="IPR005467">
    <property type="entry name" value="His_kinase_dom"/>
</dbReference>
<evidence type="ECO:0000256" key="3">
    <source>
        <dbReference type="ARBA" id="ARBA00012438"/>
    </source>
</evidence>
<dbReference type="FunFam" id="1.10.287.130:FF:000038">
    <property type="entry name" value="Sensory transduction histidine kinase"/>
    <property type="match status" value="1"/>
</dbReference>
<dbReference type="InterPro" id="IPR004358">
    <property type="entry name" value="Sig_transdc_His_kin-like_C"/>
</dbReference>
<evidence type="ECO:0000256" key="4">
    <source>
        <dbReference type="ARBA" id="ARBA00022553"/>
    </source>
</evidence>
<dbReference type="Proteomes" id="UP000649604">
    <property type="component" value="Unassembled WGS sequence"/>
</dbReference>
<organism evidence="17 18">
    <name type="scientific">candidate division KSB3 bacterium</name>
    <dbReference type="NCBI Taxonomy" id="2044937"/>
    <lineage>
        <taxon>Bacteria</taxon>
        <taxon>candidate division KSB3</taxon>
    </lineage>
</organism>
<sequence length="842" mass="95478">MFPEDNSRNAYFFKMKQHYLTLLTCLEVLTLCLASGLCRAQAQTPVMLTEQQAHYKLGRALDYLEDPTGALTIADVTSPAHADRFVPSQQEMPNFGYTDAVYWARVRLRNTMPRTTQWRLELGFANMHYVDFYRPSPGQAGFDVIRTGALRPFATRDIPYHRFVFALTLPPDADHTVYLRFRNGASMTFPLTLWTSEAFIRASQTILLLSGLFYGTLLIMLGYNTVLWLTLRDRSYLYYVGFLTSIILGQATYEGFIKQYLCLDAWGGSRFLMPLFTVCISMASLKFMMTVLNTRQRTPRAHAASIGLLAIWILILVLLPFVSYGAIMQPLMIVRLCGGVFVLALSFVIWRQEYRPARYFFWAWLVASLSNMLLSLVRLGVVPSSIVTEHGYQVGVVLMMLLFSLSLADRIQLLREEKETAQLQAMNALQEQDRLVREQNLLLEQQVTARTEQLSRSNAQLIEAKDQADAANQAKSRFLANMSHELRTPLNAILGFAQLLRRSAHLDPGQQEFLDIISRSGDHLLSLINQVLDLSKIEAGRMTLTPTDCHIGRLLDDIEDMFRLKAVDKQVQLICERDPDLPLTLHLDEVKLRQVLINLLSNAVKFTTHGGIILRVSSVKQPTNQVRLRFEVEDTGPGIAPEELEKLFEPFEQTATGRQAQEGTGLGVPLSRKFVQLMDGDIQVQSQVGEGTTFRFEIDAERLAEDRAQVEESPPQRVLALEPGQPVYRLLVVDDTPANRLLLVKLLSPFGFELREATNGHEAIDIWEEWQPHLIWMDIRMPGLNGWETAKRIKATPHGQATVIIAVTASIEDDLPTKTLTAGCEDFLRKPFREQQVFDLLH</sequence>
<comment type="caution">
    <text evidence="17">The sequence shown here is derived from an EMBL/GenBank/DDBJ whole genome shotgun (WGS) entry which is preliminary data.</text>
</comment>
<feature type="transmembrane region" description="Helical" evidence="14">
    <location>
        <begin position="304"/>
        <end position="327"/>
    </location>
</feature>
<dbReference type="SMART" id="SM00448">
    <property type="entry name" value="REC"/>
    <property type="match status" value="1"/>
</dbReference>
<keyword evidence="13" id="KW-0175">Coiled coil</keyword>
<evidence type="ECO:0000256" key="1">
    <source>
        <dbReference type="ARBA" id="ARBA00000085"/>
    </source>
</evidence>
<keyword evidence="7" id="KW-0418">Kinase</keyword>
<feature type="modified residue" description="4-aspartylphosphate" evidence="12">
    <location>
        <position position="778"/>
    </location>
</feature>
<dbReference type="InterPro" id="IPR001789">
    <property type="entry name" value="Sig_transdc_resp-reg_receiver"/>
</dbReference>
<dbReference type="SMART" id="SM00387">
    <property type="entry name" value="HATPase_c"/>
    <property type="match status" value="1"/>
</dbReference>
<evidence type="ECO:0000313" key="18">
    <source>
        <dbReference type="Proteomes" id="UP000649604"/>
    </source>
</evidence>
<dbReference type="InterPro" id="IPR036097">
    <property type="entry name" value="HisK_dim/P_sf"/>
</dbReference>
<comment type="catalytic activity">
    <reaction evidence="1">
        <text>ATP + protein L-histidine = ADP + protein N-phospho-L-histidine.</text>
        <dbReference type="EC" id="2.7.13.3"/>
    </reaction>
</comment>
<dbReference type="CDD" id="cd00082">
    <property type="entry name" value="HisKA"/>
    <property type="match status" value="1"/>
</dbReference>
<evidence type="ECO:0000256" key="11">
    <source>
        <dbReference type="ARBA" id="ARBA00023306"/>
    </source>
</evidence>
<feature type="non-terminal residue" evidence="17">
    <location>
        <position position="842"/>
    </location>
</feature>
<evidence type="ECO:0000259" key="15">
    <source>
        <dbReference type="PROSITE" id="PS50109"/>
    </source>
</evidence>
<evidence type="ECO:0000256" key="6">
    <source>
        <dbReference type="ARBA" id="ARBA00022741"/>
    </source>
</evidence>
<dbReference type="Pfam" id="PF07696">
    <property type="entry name" value="7TMR-DISMED2"/>
    <property type="match status" value="1"/>
</dbReference>
<dbReference type="Pfam" id="PF07695">
    <property type="entry name" value="7TMR-DISM_7TM"/>
    <property type="match status" value="1"/>
</dbReference>
<evidence type="ECO:0000256" key="14">
    <source>
        <dbReference type="SAM" id="Phobius"/>
    </source>
</evidence>
<dbReference type="SUPFAM" id="SSF47384">
    <property type="entry name" value="Homodimeric domain of signal transducing histidine kinase"/>
    <property type="match status" value="1"/>
</dbReference>
<feature type="transmembrane region" description="Helical" evidence="14">
    <location>
        <begin position="236"/>
        <end position="253"/>
    </location>
</feature>
<feature type="domain" description="Response regulatory" evidence="16">
    <location>
        <begin position="729"/>
        <end position="842"/>
    </location>
</feature>
<evidence type="ECO:0000256" key="2">
    <source>
        <dbReference type="ARBA" id="ARBA00004370"/>
    </source>
</evidence>
<dbReference type="Gene3D" id="2.60.40.2380">
    <property type="match status" value="1"/>
</dbReference>
<dbReference type="InterPro" id="IPR011623">
    <property type="entry name" value="7TMR_DISM_rcpt_extracell_dom1"/>
</dbReference>
<dbReference type="CDD" id="cd16922">
    <property type="entry name" value="HATPase_EvgS-ArcB-TorS-like"/>
    <property type="match status" value="1"/>
</dbReference>
<keyword evidence="14" id="KW-0812">Transmembrane</keyword>
<dbReference type="InterPro" id="IPR003594">
    <property type="entry name" value="HATPase_dom"/>
</dbReference>
<dbReference type="InterPro" id="IPR036890">
    <property type="entry name" value="HATPase_C_sf"/>
</dbReference>
<dbReference type="CDD" id="cd17546">
    <property type="entry name" value="REC_hyHK_CKI1_RcsC-like"/>
    <property type="match status" value="1"/>
</dbReference>
<dbReference type="Gene3D" id="3.40.50.2300">
    <property type="match status" value="1"/>
</dbReference>
<dbReference type="PRINTS" id="PR00344">
    <property type="entry name" value="BCTRLSENSOR"/>
</dbReference>
<evidence type="ECO:0000256" key="12">
    <source>
        <dbReference type="PROSITE-ProRule" id="PRU00169"/>
    </source>
</evidence>
<dbReference type="EC" id="2.7.13.3" evidence="3"/>
<dbReference type="InterPro" id="IPR003661">
    <property type="entry name" value="HisK_dim/P_dom"/>
</dbReference>
<dbReference type="PANTHER" id="PTHR45339">
    <property type="entry name" value="HYBRID SIGNAL TRANSDUCTION HISTIDINE KINASE J"/>
    <property type="match status" value="1"/>
</dbReference>
<proteinExistence type="predicted"/>
<dbReference type="PANTHER" id="PTHR45339:SF1">
    <property type="entry name" value="HYBRID SIGNAL TRANSDUCTION HISTIDINE KINASE J"/>
    <property type="match status" value="1"/>
</dbReference>
<dbReference type="GO" id="GO:0016020">
    <property type="term" value="C:membrane"/>
    <property type="evidence" value="ECO:0007669"/>
    <property type="project" value="UniProtKB-SubCell"/>
</dbReference>
<gene>
    <name evidence="17" type="ORF">GF339_13715</name>
</gene>
<dbReference type="PROSITE" id="PS50110">
    <property type="entry name" value="RESPONSE_REGULATORY"/>
    <property type="match status" value="1"/>
</dbReference>
<feature type="coiled-coil region" evidence="13">
    <location>
        <begin position="411"/>
        <end position="474"/>
    </location>
</feature>
<dbReference type="Gene3D" id="1.10.287.130">
    <property type="match status" value="1"/>
</dbReference>
<dbReference type="InterPro" id="IPR011622">
    <property type="entry name" value="7TMR_DISM_rcpt_extracell_dom2"/>
</dbReference>
<evidence type="ECO:0000313" key="17">
    <source>
        <dbReference type="EMBL" id="MBD3325637.1"/>
    </source>
</evidence>
<feature type="domain" description="Histidine kinase" evidence="15">
    <location>
        <begin position="481"/>
        <end position="702"/>
    </location>
</feature>
<dbReference type="Pfam" id="PF00512">
    <property type="entry name" value="HisKA"/>
    <property type="match status" value="1"/>
</dbReference>
<dbReference type="GO" id="GO:0000155">
    <property type="term" value="F:phosphorelay sensor kinase activity"/>
    <property type="evidence" value="ECO:0007669"/>
    <property type="project" value="InterPro"/>
</dbReference>
<evidence type="ECO:0000256" key="7">
    <source>
        <dbReference type="ARBA" id="ARBA00022777"/>
    </source>
</evidence>
<keyword evidence="14" id="KW-1133">Transmembrane helix</keyword>
<evidence type="ECO:0000259" key="16">
    <source>
        <dbReference type="PROSITE" id="PS50110"/>
    </source>
</evidence>
<dbReference type="AlphaFoldDB" id="A0A9D5JWM0"/>
<dbReference type="FunFam" id="3.30.565.10:FF:000010">
    <property type="entry name" value="Sensor histidine kinase RcsC"/>
    <property type="match status" value="1"/>
</dbReference>
<protein>
    <recommendedName>
        <fullName evidence="3">histidine kinase</fullName>
        <ecNumber evidence="3">2.7.13.3</ecNumber>
    </recommendedName>
</protein>
<name>A0A9D5JWM0_9BACT</name>
<dbReference type="SMART" id="SM00388">
    <property type="entry name" value="HisKA"/>
    <property type="match status" value="1"/>
</dbReference>
<dbReference type="SUPFAM" id="SSF55874">
    <property type="entry name" value="ATPase domain of HSP90 chaperone/DNA topoisomerase II/histidine kinase"/>
    <property type="match status" value="1"/>
</dbReference>
<feature type="transmembrane region" description="Helical" evidence="14">
    <location>
        <begin position="391"/>
        <end position="408"/>
    </location>
</feature>